<dbReference type="OrthoDB" id="2085032at2"/>
<feature type="transmembrane region" description="Helical" evidence="1">
    <location>
        <begin position="79"/>
        <end position="101"/>
    </location>
</feature>
<feature type="transmembrane region" description="Helical" evidence="1">
    <location>
        <begin position="191"/>
        <end position="212"/>
    </location>
</feature>
<feature type="transmembrane region" description="Helical" evidence="1">
    <location>
        <begin position="389"/>
        <end position="405"/>
    </location>
</feature>
<feature type="transmembrane region" description="Helical" evidence="1">
    <location>
        <begin position="48"/>
        <end position="67"/>
    </location>
</feature>
<feature type="transmembrane region" description="Helical" evidence="1">
    <location>
        <begin position="363"/>
        <end position="382"/>
    </location>
</feature>
<dbReference type="Proteomes" id="UP000236311">
    <property type="component" value="Unassembled WGS sequence"/>
</dbReference>
<organism evidence="2 3">
    <name type="scientific">Acetatifactor muris</name>
    <dbReference type="NCBI Taxonomy" id="879566"/>
    <lineage>
        <taxon>Bacteria</taxon>
        <taxon>Bacillati</taxon>
        <taxon>Bacillota</taxon>
        <taxon>Clostridia</taxon>
        <taxon>Lachnospirales</taxon>
        <taxon>Lachnospiraceae</taxon>
        <taxon>Acetatifactor</taxon>
    </lineage>
</organism>
<evidence type="ECO:0000313" key="3">
    <source>
        <dbReference type="Proteomes" id="UP000236311"/>
    </source>
</evidence>
<evidence type="ECO:0000256" key="1">
    <source>
        <dbReference type="SAM" id="Phobius"/>
    </source>
</evidence>
<accession>A0A2K4ZDB8</accession>
<keyword evidence="3" id="KW-1185">Reference proteome</keyword>
<name>A0A2K4ZDB8_9FIRM</name>
<feature type="transmembrane region" description="Helical" evidence="1">
    <location>
        <begin position="145"/>
        <end position="164"/>
    </location>
</feature>
<sequence>MHVRILGISVKSKQILFFCVYRILLDIVYINGVAPTYRYSGFVTNKNFIVNIISWIVFLIYAVRLITVEDNKAVSFSKTVIFTLFLLIYTPFSVLISNGMYDYKYAISNNIYWFILIFFFSFKFKTGIRELPHFVIGNQKIGEKFINIFGFASLALVLLISWKYTGFRINLSILNVYELRSDAANFNLPTLLRYMFGWTRIINSIFFCLSLIRGKKIRALVYFINQVLSFGIDGMKSSMFILVLDIFIFFLYKLNLYKNSLNLLTFGFNLASIGAILEMVIINTKWLVYLIFFRMEFLPVHIGSQFYDFFTTHEPDFFRSSFLRWFGATSPYENINYMISGLYSGDYSSEANNGLISDAITNMGYIGIIIMPVILVLFFRLFDRCSQGINEYLILTLGVYCAITLSNMFFLPSLLTGGWLVATIIVLLIDRERTDLKDSGDNSVKG</sequence>
<evidence type="ECO:0000313" key="2">
    <source>
        <dbReference type="EMBL" id="SOY28440.1"/>
    </source>
</evidence>
<proteinExistence type="predicted"/>
<keyword evidence="1" id="KW-1133">Transmembrane helix</keyword>
<reference evidence="2 3" key="1">
    <citation type="submission" date="2018-01" db="EMBL/GenBank/DDBJ databases">
        <authorList>
            <person name="Gaut B.S."/>
            <person name="Morton B.R."/>
            <person name="Clegg M.T."/>
            <person name="Duvall M.R."/>
        </authorList>
    </citation>
    <scope>NUCLEOTIDE SEQUENCE [LARGE SCALE GENOMIC DNA]</scope>
    <source>
        <strain evidence="2">GP69</strain>
    </source>
</reference>
<keyword evidence="1" id="KW-0472">Membrane</keyword>
<dbReference type="AlphaFoldDB" id="A0A2K4ZDB8"/>
<protein>
    <submittedName>
        <fullName evidence="2">Uncharacterized protein</fullName>
    </submittedName>
</protein>
<feature type="transmembrane region" description="Helical" evidence="1">
    <location>
        <begin position="107"/>
        <end position="124"/>
    </location>
</feature>
<dbReference type="EMBL" id="OFSM01000005">
    <property type="protein sequence ID" value="SOY28440.1"/>
    <property type="molecule type" value="Genomic_DNA"/>
</dbReference>
<feature type="transmembrane region" description="Helical" evidence="1">
    <location>
        <begin position="287"/>
        <end position="307"/>
    </location>
</feature>
<feature type="transmembrane region" description="Helical" evidence="1">
    <location>
        <begin position="15"/>
        <end position="36"/>
    </location>
</feature>
<keyword evidence="1" id="KW-0812">Transmembrane</keyword>
<feature type="transmembrane region" description="Helical" evidence="1">
    <location>
        <begin position="219"/>
        <end position="252"/>
    </location>
</feature>
<gene>
    <name evidence="2" type="ORF">AMURIS_01147</name>
</gene>
<feature type="transmembrane region" description="Helical" evidence="1">
    <location>
        <begin position="264"/>
        <end position="282"/>
    </location>
</feature>
<feature type="transmembrane region" description="Helical" evidence="1">
    <location>
        <begin position="411"/>
        <end position="429"/>
    </location>
</feature>
<dbReference type="RefSeq" id="WP_103238538.1">
    <property type="nucleotide sequence ID" value="NZ_JANJZD010000005.1"/>
</dbReference>